<proteinExistence type="predicted"/>
<protein>
    <submittedName>
        <fullName evidence="1">Uncharacterized protein</fullName>
    </submittedName>
</protein>
<evidence type="ECO:0000313" key="2">
    <source>
        <dbReference type="Proteomes" id="UP000039370"/>
    </source>
</evidence>
<dbReference type="AlphaFoldDB" id="A0A0B7IRT4"/>
<reference evidence="2" key="1">
    <citation type="submission" date="2015-01" db="EMBL/GenBank/DDBJ databases">
        <authorList>
            <person name="MANFREDI Pablo"/>
        </authorList>
    </citation>
    <scope>NUCLEOTIDE SEQUENCE [LARGE SCALE GENOMIC DNA]</scope>
    <source>
        <strain evidence="2">Cc11</strain>
    </source>
</reference>
<accession>A0A0B7IRT4</accession>
<dbReference type="EMBL" id="CDOK01000225">
    <property type="protein sequence ID" value="CEN53319.1"/>
    <property type="molecule type" value="Genomic_DNA"/>
</dbReference>
<name>A0A0B7IRT4_9FLAO</name>
<dbReference type="Proteomes" id="UP000039370">
    <property type="component" value="Unassembled WGS sequence"/>
</dbReference>
<evidence type="ECO:0000313" key="1">
    <source>
        <dbReference type="EMBL" id="CEN53319.1"/>
    </source>
</evidence>
<organism evidence="1 2">
    <name type="scientific">Capnocytophaga canimorsus</name>
    <dbReference type="NCBI Taxonomy" id="28188"/>
    <lineage>
        <taxon>Bacteria</taxon>
        <taxon>Pseudomonadati</taxon>
        <taxon>Bacteroidota</taxon>
        <taxon>Flavobacteriia</taxon>
        <taxon>Flavobacteriales</taxon>
        <taxon>Flavobacteriaceae</taxon>
        <taxon>Capnocytophaga</taxon>
    </lineage>
</organism>
<gene>
    <name evidence="1" type="ORF">CCAN11_770008</name>
</gene>
<sequence>MEKVFIFAPLKIDVMKKYTFKMMSMMMCGENSAELFVL</sequence>